<dbReference type="AlphaFoldDB" id="A0A1G6KDV1"/>
<dbReference type="RefSeq" id="WP_091448254.1">
    <property type="nucleotide sequence ID" value="NZ_FMZZ01000001.1"/>
</dbReference>
<keyword evidence="3" id="KW-1185">Reference proteome</keyword>
<dbReference type="InterPro" id="IPR010982">
    <property type="entry name" value="Lambda_DNA-bd_dom_sf"/>
</dbReference>
<dbReference type="GO" id="GO:0003677">
    <property type="term" value="F:DNA binding"/>
    <property type="evidence" value="ECO:0007669"/>
    <property type="project" value="UniProtKB-KW"/>
</dbReference>
<dbReference type="PROSITE" id="PS50943">
    <property type="entry name" value="HTH_CROC1"/>
    <property type="match status" value="1"/>
</dbReference>
<keyword evidence="2" id="KW-0238">DNA-binding</keyword>
<evidence type="ECO:0000259" key="1">
    <source>
        <dbReference type="PROSITE" id="PS50943"/>
    </source>
</evidence>
<dbReference type="OrthoDB" id="3831424at2"/>
<gene>
    <name evidence="2" type="ORF">SAMN05216174_101856</name>
</gene>
<dbReference type="SMART" id="SM00530">
    <property type="entry name" value="HTH_XRE"/>
    <property type="match status" value="1"/>
</dbReference>
<dbReference type="EMBL" id="FMZZ01000001">
    <property type="protein sequence ID" value="SDC29107.1"/>
    <property type="molecule type" value="Genomic_DNA"/>
</dbReference>
<dbReference type="InterPro" id="IPR001387">
    <property type="entry name" value="Cro/C1-type_HTH"/>
</dbReference>
<proteinExistence type="predicted"/>
<dbReference type="Pfam" id="PF13560">
    <property type="entry name" value="HTH_31"/>
    <property type="match status" value="1"/>
</dbReference>
<evidence type="ECO:0000313" key="3">
    <source>
        <dbReference type="Proteomes" id="UP000199501"/>
    </source>
</evidence>
<dbReference type="STRING" id="1271860.SAMN05216174_101856"/>
<organism evidence="2 3">
    <name type="scientific">Actinokineospora iranica</name>
    <dbReference type="NCBI Taxonomy" id="1271860"/>
    <lineage>
        <taxon>Bacteria</taxon>
        <taxon>Bacillati</taxon>
        <taxon>Actinomycetota</taxon>
        <taxon>Actinomycetes</taxon>
        <taxon>Pseudonocardiales</taxon>
        <taxon>Pseudonocardiaceae</taxon>
        <taxon>Actinokineospora</taxon>
    </lineage>
</organism>
<dbReference type="Gene3D" id="1.10.260.40">
    <property type="entry name" value="lambda repressor-like DNA-binding domains"/>
    <property type="match status" value="1"/>
</dbReference>
<feature type="domain" description="HTH cro/C1-type" evidence="1">
    <location>
        <begin position="10"/>
        <end position="64"/>
    </location>
</feature>
<reference evidence="3" key="1">
    <citation type="submission" date="2016-10" db="EMBL/GenBank/DDBJ databases">
        <authorList>
            <person name="Varghese N."/>
            <person name="Submissions S."/>
        </authorList>
    </citation>
    <scope>NUCLEOTIDE SEQUENCE [LARGE SCALE GENOMIC DNA]</scope>
    <source>
        <strain evidence="3">IBRC-M 10403</strain>
    </source>
</reference>
<dbReference type="CDD" id="cd00093">
    <property type="entry name" value="HTH_XRE"/>
    <property type="match status" value="1"/>
</dbReference>
<name>A0A1G6KDV1_9PSEU</name>
<sequence>MEAGTKRVKLIQLRKASGFTQEGLAEALHLDRTTIHRWESGRGLPLPYLWPKLAKLLGLTREDLLRVFGADGVATVASSLGGATPTAVRVVPDAAHVLPEDVRASQDEWLRIRQARGRKISVRAADLYPSSWRADRGPVLAGPGWLLGKPIALDKVRLARSFDVGATPSLAGAHDHVLPLNGGGGRYAGYSRAVRDLVRPRLFENRLSYRLLDVNTKNGLTLTFGTTTFFEVFDVKEALAHEFRRAWLAAGGCLPDWEELPLRRSIADPFDPRGLPMSPGISTLTIRRDRWGEHRFLVHRRDGNAVADGGKLCSLVPSGEFQPSSVAEADVGNDFSLWRNIMREFSEELLGNPEHDGGGVRSIDYAADEPFRSFEKARGEGRFRLWHYGLVMDPLTLGVSQRTVAVVDDEVFDTLFAGLVPTNDEGELVTVGGGVGVPFTGRAIERLGSRLSPTSLVLLRMAWRDRDLLLDD</sequence>
<evidence type="ECO:0000313" key="2">
    <source>
        <dbReference type="EMBL" id="SDC29107.1"/>
    </source>
</evidence>
<accession>A0A1G6KDV1</accession>
<dbReference type="Proteomes" id="UP000199501">
    <property type="component" value="Unassembled WGS sequence"/>
</dbReference>
<dbReference type="SUPFAM" id="SSF47413">
    <property type="entry name" value="lambda repressor-like DNA-binding domains"/>
    <property type="match status" value="1"/>
</dbReference>
<protein>
    <submittedName>
        <fullName evidence="2">DNA-binding transcriptional regulator, XRE-family HTH domain</fullName>
    </submittedName>
</protein>